<dbReference type="OrthoDB" id="9799672at2"/>
<keyword evidence="3" id="KW-0949">S-adenosyl-L-methionine</keyword>
<proteinExistence type="predicted"/>
<dbReference type="PANTHER" id="PTHR10509:SF14">
    <property type="entry name" value="CAFFEOYL-COA O-METHYLTRANSFERASE 3-RELATED"/>
    <property type="match status" value="1"/>
</dbReference>
<dbReference type="AlphaFoldDB" id="A0A839RP58"/>
<keyword evidence="1 4" id="KW-0489">Methyltransferase</keyword>
<dbReference type="EMBL" id="JACHWS010000003">
    <property type="protein sequence ID" value="MBB3038575.1"/>
    <property type="molecule type" value="Genomic_DNA"/>
</dbReference>
<dbReference type="GO" id="GO:0032259">
    <property type="term" value="P:methylation"/>
    <property type="evidence" value="ECO:0007669"/>
    <property type="project" value="UniProtKB-KW"/>
</dbReference>
<dbReference type="SUPFAM" id="SSF53335">
    <property type="entry name" value="S-adenosyl-L-methionine-dependent methyltransferases"/>
    <property type="match status" value="1"/>
</dbReference>
<dbReference type="InterPro" id="IPR002935">
    <property type="entry name" value="SAM_O-MeTrfase"/>
</dbReference>
<evidence type="ECO:0000313" key="5">
    <source>
        <dbReference type="Proteomes" id="UP000567922"/>
    </source>
</evidence>
<reference evidence="4 5" key="1">
    <citation type="submission" date="2020-08" db="EMBL/GenBank/DDBJ databases">
        <title>Sequencing the genomes of 1000 actinobacteria strains.</title>
        <authorList>
            <person name="Klenk H.-P."/>
        </authorList>
    </citation>
    <scope>NUCLEOTIDE SEQUENCE [LARGE SCALE GENOMIC DNA]</scope>
    <source>
        <strain evidence="4 5">DSM 45258</strain>
    </source>
</reference>
<dbReference type="InterPro" id="IPR029063">
    <property type="entry name" value="SAM-dependent_MTases_sf"/>
</dbReference>
<protein>
    <submittedName>
        <fullName evidence="4">Putative O-methyltransferase YrrM</fullName>
    </submittedName>
</protein>
<keyword evidence="2 4" id="KW-0808">Transferase</keyword>
<dbReference type="InterPro" id="IPR050362">
    <property type="entry name" value="Cation-dep_OMT"/>
</dbReference>
<evidence type="ECO:0000256" key="3">
    <source>
        <dbReference type="ARBA" id="ARBA00022691"/>
    </source>
</evidence>
<dbReference type="RefSeq" id="WP_064440495.1">
    <property type="nucleotide sequence ID" value="NZ_BDDI01000008.1"/>
</dbReference>
<evidence type="ECO:0000313" key="4">
    <source>
        <dbReference type="EMBL" id="MBB3038575.1"/>
    </source>
</evidence>
<dbReference type="GO" id="GO:0008171">
    <property type="term" value="F:O-methyltransferase activity"/>
    <property type="evidence" value="ECO:0007669"/>
    <property type="project" value="InterPro"/>
</dbReference>
<dbReference type="PANTHER" id="PTHR10509">
    <property type="entry name" value="O-METHYLTRANSFERASE-RELATED"/>
    <property type="match status" value="1"/>
</dbReference>
<accession>A0A839RP58</accession>
<dbReference type="Pfam" id="PF01596">
    <property type="entry name" value="Methyltransf_3"/>
    <property type="match status" value="1"/>
</dbReference>
<dbReference type="Gene3D" id="3.40.50.150">
    <property type="entry name" value="Vaccinia Virus protein VP39"/>
    <property type="match status" value="1"/>
</dbReference>
<dbReference type="PROSITE" id="PS51682">
    <property type="entry name" value="SAM_OMT_I"/>
    <property type="match status" value="1"/>
</dbReference>
<sequence length="229" mass="24224">MAINDHPPGTQTDFDAVEEFLTETLVPEASSRRAAIERADDAGMPRIEVMPNHGKLLELLVQMTHARRVLEIGTLGGYSTIWLASGIQPGGTVVSLELEARHAEVAAESITAAGLIDRAEIRVGPALDTLADLRSSGAEPFDLIFIDADKENIPAYIDAAVELARPGAVLILDNAVWHGAILNPDSADAAAIGVRRGLEAIGRHPRLTATAIQTVGSKGWDGFAIALVT</sequence>
<evidence type="ECO:0000256" key="2">
    <source>
        <dbReference type="ARBA" id="ARBA00022679"/>
    </source>
</evidence>
<evidence type="ECO:0000256" key="1">
    <source>
        <dbReference type="ARBA" id="ARBA00022603"/>
    </source>
</evidence>
<organism evidence="4 5">
    <name type="scientific">Hoyosella altamirensis</name>
    <dbReference type="NCBI Taxonomy" id="616997"/>
    <lineage>
        <taxon>Bacteria</taxon>
        <taxon>Bacillati</taxon>
        <taxon>Actinomycetota</taxon>
        <taxon>Actinomycetes</taxon>
        <taxon>Mycobacteriales</taxon>
        <taxon>Hoyosellaceae</taxon>
        <taxon>Hoyosella</taxon>
    </lineage>
</organism>
<name>A0A839RP58_9ACTN</name>
<comment type="caution">
    <text evidence="4">The sequence shown here is derived from an EMBL/GenBank/DDBJ whole genome shotgun (WGS) entry which is preliminary data.</text>
</comment>
<dbReference type="Proteomes" id="UP000567922">
    <property type="component" value="Unassembled WGS sequence"/>
</dbReference>
<dbReference type="GO" id="GO:0008757">
    <property type="term" value="F:S-adenosylmethionine-dependent methyltransferase activity"/>
    <property type="evidence" value="ECO:0007669"/>
    <property type="project" value="TreeGrafter"/>
</dbReference>
<dbReference type="CDD" id="cd02440">
    <property type="entry name" value="AdoMet_MTases"/>
    <property type="match status" value="1"/>
</dbReference>
<gene>
    <name evidence="4" type="ORF">FHU29_003044</name>
</gene>
<keyword evidence="5" id="KW-1185">Reference proteome</keyword>